<name>A0A9X0A3S8_9CNID</name>
<dbReference type="OrthoDB" id="10047985at2759"/>
<dbReference type="AlphaFoldDB" id="A0A9X0A3S8"/>
<dbReference type="EMBL" id="MU825401">
    <property type="protein sequence ID" value="KAJ7392510.1"/>
    <property type="molecule type" value="Genomic_DNA"/>
</dbReference>
<organism evidence="3 4">
    <name type="scientific">Desmophyllum pertusum</name>
    <dbReference type="NCBI Taxonomy" id="174260"/>
    <lineage>
        <taxon>Eukaryota</taxon>
        <taxon>Metazoa</taxon>
        <taxon>Cnidaria</taxon>
        <taxon>Anthozoa</taxon>
        <taxon>Hexacorallia</taxon>
        <taxon>Scleractinia</taxon>
        <taxon>Caryophylliina</taxon>
        <taxon>Caryophylliidae</taxon>
        <taxon>Desmophyllum</taxon>
    </lineage>
</organism>
<comment type="caution">
    <text evidence="3">The sequence shown here is derived from an EMBL/GenBank/DDBJ whole genome shotgun (WGS) entry which is preliminary data.</text>
</comment>
<sequence length="197" mass="23487">MENMSDESEPSYAIVNKQLQDVIRFQHTAIARMKAKMSRRDDRVSREEYEKLVRDLEEEKLEHVRTKAKLASESEKLQFALGEIDILNKQLQREKLSFENAYGQVKSKALEQSQEKTQFQTKCQAMEELCTKQDDILTTKDAKIKELKLRLVHQKQIHQQQLSDLDIHRQQEKYINYTTQKTQEKNKKTRQKRVSFR</sequence>
<dbReference type="PANTHER" id="PTHR35155">
    <property type="entry name" value="SPERMATOGENESIS-ASSOCIATED PROTEIN 24"/>
    <property type="match status" value="1"/>
</dbReference>
<evidence type="ECO:0000256" key="1">
    <source>
        <dbReference type="SAM" id="Coils"/>
    </source>
</evidence>
<proteinExistence type="predicted"/>
<evidence type="ECO:0000313" key="3">
    <source>
        <dbReference type="EMBL" id="KAJ7392510.1"/>
    </source>
</evidence>
<gene>
    <name evidence="3" type="primary">SPATA24</name>
    <name evidence="3" type="ORF">OS493_012181</name>
</gene>
<dbReference type="GO" id="GO:0005737">
    <property type="term" value="C:cytoplasm"/>
    <property type="evidence" value="ECO:0007669"/>
    <property type="project" value="TreeGrafter"/>
</dbReference>
<feature type="compositionally biased region" description="Basic residues" evidence="2">
    <location>
        <begin position="187"/>
        <end position="197"/>
    </location>
</feature>
<reference evidence="3" key="1">
    <citation type="submission" date="2023-01" db="EMBL/GenBank/DDBJ databases">
        <title>Genome assembly of the deep-sea coral Lophelia pertusa.</title>
        <authorList>
            <person name="Herrera S."/>
            <person name="Cordes E."/>
        </authorList>
    </citation>
    <scope>NUCLEOTIDE SEQUENCE</scope>
    <source>
        <strain evidence="3">USNM1676648</strain>
        <tissue evidence="3">Polyp</tissue>
    </source>
</reference>
<feature type="region of interest" description="Disordered" evidence="2">
    <location>
        <begin position="177"/>
        <end position="197"/>
    </location>
</feature>
<keyword evidence="4" id="KW-1185">Reference proteome</keyword>
<accession>A0A9X0A3S8</accession>
<dbReference type="Pfam" id="PF15175">
    <property type="entry name" value="SPATA24"/>
    <property type="match status" value="1"/>
</dbReference>
<dbReference type="GO" id="GO:0003677">
    <property type="term" value="F:DNA binding"/>
    <property type="evidence" value="ECO:0007669"/>
    <property type="project" value="TreeGrafter"/>
</dbReference>
<keyword evidence="1" id="KW-0175">Coiled coil</keyword>
<dbReference type="InterPro" id="IPR029176">
    <property type="entry name" value="SPATA24"/>
</dbReference>
<protein>
    <submittedName>
        <fullName evidence="3">Spermatogenesis</fullName>
    </submittedName>
</protein>
<dbReference type="PANTHER" id="PTHR35155:SF1">
    <property type="entry name" value="SPERMATOGENESIS-ASSOCIATED PROTEIN 24"/>
    <property type="match status" value="1"/>
</dbReference>
<dbReference type="GO" id="GO:0005634">
    <property type="term" value="C:nucleus"/>
    <property type="evidence" value="ECO:0007669"/>
    <property type="project" value="TreeGrafter"/>
</dbReference>
<evidence type="ECO:0000313" key="4">
    <source>
        <dbReference type="Proteomes" id="UP001163046"/>
    </source>
</evidence>
<dbReference type="Proteomes" id="UP001163046">
    <property type="component" value="Unassembled WGS sequence"/>
</dbReference>
<evidence type="ECO:0000256" key="2">
    <source>
        <dbReference type="SAM" id="MobiDB-lite"/>
    </source>
</evidence>
<feature type="coiled-coil region" evidence="1">
    <location>
        <begin position="39"/>
        <end position="73"/>
    </location>
</feature>